<dbReference type="InterPro" id="IPR021242">
    <property type="entry name" value="DUF2799"/>
</dbReference>
<gene>
    <name evidence="2" type="ORF">J5474_01875</name>
</gene>
<reference evidence="2" key="1">
    <citation type="submission" date="2021-03" db="EMBL/GenBank/DDBJ databases">
        <title>Sagittula salina sp. nov. strain M10.9X isolated from the marine waste.</title>
        <authorList>
            <person name="Satari L."/>
            <person name="Molina-Menor E."/>
            <person name="Vidal-Verdu A."/>
            <person name="Pascual J."/>
            <person name="Pereto J."/>
            <person name="Porcar M."/>
        </authorList>
    </citation>
    <scope>NUCLEOTIDE SEQUENCE</scope>
    <source>
        <strain evidence="2">M10.9X</strain>
    </source>
</reference>
<keyword evidence="1" id="KW-0175">Coiled coil</keyword>
<evidence type="ECO:0000313" key="2">
    <source>
        <dbReference type="EMBL" id="MBP0481241.1"/>
    </source>
</evidence>
<accession>A0A940MGS7</accession>
<dbReference type="RefSeq" id="WP_209358766.1">
    <property type="nucleotide sequence ID" value="NZ_JAGISH010000001.1"/>
</dbReference>
<name>A0A940MGS7_9RHOB</name>
<protein>
    <submittedName>
        <fullName evidence="2">DUF2799 domain-containing protein</fullName>
    </submittedName>
</protein>
<proteinExistence type="predicted"/>
<dbReference type="Pfam" id="PF10973">
    <property type="entry name" value="DUF2799"/>
    <property type="match status" value="1"/>
</dbReference>
<evidence type="ECO:0000256" key="1">
    <source>
        <dbReference type="SAM" id="Coils"/>
    </source>
</evidence>
<sequence length="170" mass="19039">MRFLVFGAFMAFTGCATLSEDECRLGNWREIGQRDGADGRMADYVAHHARACEKVSVLPDVARWEAGRQAGLTIYCTPTRAYREGREGRALSPVCPAGSLPALADAHDRGTRYYELSETISDLKDEVRDLRTELIAADDPARRAGVMLRINRLEARISQLKARRILYTSF</sequence>
<keyword evidence="3" id="KW-1185">Reference proteome</keyword>
<feature type="coiled-coil region" evidence="1">
    <location>
        <begin position="113"/>
        <end position="163"/>
    </location>
</feature>
<evidence type="ECO:0000313" key="3">
    <source>
        <dbReference type="Proteomes" id="UP000675940"/>
    </source>
</evidence>
<dbReference type="EMBL" id="JAGISH010000001">
    <property type="protein sequence ID" value="MBP0481241.1"/>
    <property type="molecule type" value="Genomic_DNA"/>
</dbReference>
<dbReference type="AlphaFoldDB" id="A0A940MGS7"/>
<comment type="caution">
    <text evidence="2">The sequence shown here is derived from an EMBL/GenBank/DDBJ whole genome shotgun (WGS) entry which is preliminary data.</text>
</comment>
<dbReference type="PROSITE" id="PS51257">
    <property type="entry name" value="PROKAR_LIPOPROTEIN"/>
    <property type="match status" value="1"/>
</dbReference>
<organism evidence="2 3">
    <name type="scientific">Sagittula salina</name>
    <dbReference type="NCBI Taxonomy" id="2820268"/>
    <lineage>
        <taxon>Bacteria</taxon>
        <taxon>Pseudomonadati</taxon>
        <taxon>Pseudomonadota</taxon>
        <taxon>Alphaproteobacteria</taxon>
        <taxon>Rhodobacterales</taxon>
        <taxon>Roseobacteraceae</taxon>
        <taxon>Sagittula</taxon>
    </lineage>
</organism>
<dbReference type="Proteomes" id="UP000675940">
    <property type="component" value="Unassembled WGS sequence"/>
</dbReference>